<dbReference type="EMBL" id="FZOD01000003">
    <property type="protein sequence ID" value="SNS04927.1"/>
    <property type="molecule type" value="Genomic_DNA"/>
</dbReference>
<evidence type="ECO:0000313" key="3">
    <source>
        <dbReference type="Proteomes" id="UP000198282"/>
    </source>
</evidence>
<proteinExistence type="predicted"/>
<reference evidence="2 3" key="1">
    <citation type="submission" date="2017-06" db="EMBL/GenBank/DDBJ databases">
        <authorList>
            <person name="Kim H.J."/>
            <person name="Triplett B.A."/>
        </authorList>
    </citation>
    <scope>NUCLEOTIDE SEQUENCE [LARGE SCALE GENOMIC DNA]</scope>
    <source>
        <strain evidence="2 3">CGMCC 4.2132</strain>
    </source>
</reference>
<gene>
    <name evidence="2" type="ORF">SAMN05216276_100379</name>
</gene>
<accession>A0A239BAG6</accession>
<organism evidence="2 3">
    <name type="scientific">Streptosporangium subroseum</name>
    <dbReference type="NCBI Taxonomy" id="106412"/>
    <lineage>
        <taxon>Bacteria</taxon>
        <taxon>Bacillati</taxon>
        <taxon>Actinomycetota</taxon>
        <taxon>Actinomycetes</taxon>
        <taxon>Streptosporangiales</taxon>
        <taxon>Streptosporangiaceae</taxon>
        <taxon>Streptosporangium</taxon>
    </lineage>
</organism>
<feature type="region of interest" description="Disordered" evidence="1">
    <location>
        <begin position="125"/>
        <end position="147"/>
    </location>
</feature>
<protein>
    <submittedName>
        <fullName evidence="2">Uncharacterized protein</fullName>
    </submittedName>
</protein>
<keyword evidence="3" id="KW-1185">Reference proteome</keyword>
<sequence>MNNVTASVRTLRPAAASCPSWCEREHSTTYVTHTADVAELENADGSTVVITLSQHLQPGYVGERVVRVYTCMGGESTIADLPPHSAEALGRSIVAFSPDESMRAYGLALRRAAAHLLLPGLARPRTEEDVPATRLGDGPGPATAESHSQEKLFRIAFLSGYLNVTKAPPILDGGVVEHRLSQVLSPRETGELCDIVRGMLTRRAGSAGAAEEISSQNGRAVNR</sequence>
<dbReference type="Proteomes" id="UP000198282">
    <property type="component" value="Unassembled WGS sequence"/>
</dbReference>
<name>A0A239BAG6_9ACTN</name>
<dbReference type="AlphaFoldDB" id="A0A239BAG6"/>
<dbReference type="RefSeq" id="WP_089205796.1">
    <property type="nucleotide sequence ID" value="NZ_FZOD01000003.1"/>
</dbReference>
<evidence type="ECO:0000256" key="1">
    <source>
        <dbReference type="SAM" id="MobiDB-lite"/>
    </source>
</evidence>
<evidence type="ECO:0000313" key="2">
    <source>
        <dbReference type="EMBL" id="SNS04927.1"/>
    </source>
</evidence>